<dbReference type="Proteomes" id="UP000193411">
    <property type="component" value="Unassembled WGS sequence"/>
</dbReference>
<dbReference type="AlphaFoldDB" id="A0A1Y2HNV7"/>
<dbReference type="SUPFAM" id="SSF54695">
    <property type="entry name" value="POZ domain"/>
    <property type="match status" value="1"/>
</dbReference>
<evidence type="ECO:0000259" key="2">
    <source>
        <dbReference type="PROSITE" id="PS50097"/>
    </source>
</evidence>
<dbReference type="CDD" id="cd18186">
    <property type="entry name" value="BTB_POZ_ZBTB_KLHL-like"/>
    <property type="match status" value="1"/>
</dbReference>
<dbReference type="SMART" id="SM00225">
    <property type="entry name" value="BTB"/>
    <property type="match status" value="1"/>
</dbReference>
<dbReference type="InterPro" id="IPR011333">
    <property type="entry name" value="SKP1/BTB/POZ_sf"/>
</dbReference>
<dbReference type="InterPro" id="IPR000210">
    <property type="entry name" value="BTB/POZ_dom"/>
</dbReference>
<evidence type="ECO:0000256" key="1">
    <source>
        <dbReference type="SAM" id="MobiDB-lite"/>
    </source>
</evidence>
<evidence type="ECO:0000313" key="4">
    <source>
        <dbReference type="Proteomes" id="UP000193411"/>
    </source>
</evidence>
<reference evidence="3 4" key="1">
    <citation type="submission" date="2016-07" db="EMBL/GenBank/DDBJ databases">
        <title>Pervasive Adenine N6-methylation of Active Genes in Fungi.</title>
        <authorList>
            <consortium name="DOE Joint Genome Institute"/>
            <person name="Mondo S.J."/>
            <person name="Dannebaum R.O."/>
            <person name="Kuo R.C."/>
            <person name="Labutti K."/>
            <person name="Haridas S."/>
            <person name="Kuo A."/>
            <person name="Salamov A."/>
            <person name="Ahrendt S.R."/>
            <person name="Lipzen A."/>
            <person name="Sullivan W."/>
            <person name="Andreopoulos W.B."/>
            <person name="Clum A."/>
            <person name="Lindquist E."/>
            <person name="Daum C."/>
            <person name="Ramamoorthy G.K."/>
            <person name="Gryganskyi A."/>
            <person name="Culley D."/>
            <person name="Magnuson J.K."/>
            <person name="James T.Y."/>
            <person name="O'Malley M.A."/>
            <person name="Stajich J.E."/>
            <person name="Spatafora J.W."/>
            <person name="Visel A."/>
            <person name="Grigoriev I.V."/>
        </authorList>
    </citation>
    <scope>NUCLEOTIDE SEQUENCE [LARGE SCALE GENOMIC DNA]</scope>
    <source>
        <strain evidence="3 4">PL171</strain>
    </source>
</reference>
<feature type="region of interest" description="Disordered" evidence="1">
    <location>
        <begin position="23"/>
        <end position="48"/>
    </location>
</feature>
<name>A0A1Y2HNV7_9FUNG</name>
<feature type="compositionally biased region" description="Polar residues" evidence="1">
    <location>
        <begin position="28"/>
        <end position="45"/>
    </location>
</feature>
<protein>
    <recommendedName>
        <fullName evidence="2">BTB domain-containing protein</fullName>
    </recommendedName>
</protein>
<organism evidence="3 4">
    <name type="scientific">Catenaria anguillulae PL171</name>
    <dbReference type="NCBI Taxonomy" id="765915"/>
    <lineage>
        <taxon>Eukaryota</taxon>
        <taxon>Fungi</taxon>
        <taxon>Fungi incertae sedis</taxon>
        <taxon>Blastocladiomycota</taxon>
        <taxon>Blastocladiomycetes</taxon>
        <taxon>Blastocladiales</taxon>
        <taxon>Catenariaceae</taxon>
        <taxon>Catenaria</taxon>
    </lineage>
</organism>
<feature type="domain" description="BTB" evidence="2">
    <location>
        <begin position="122"/>
        <end position="196"/>
    </location>
</feature>
<accession>A0A1Y2HNV7</accession>
<dbReference type="Gene3D" id="3.30.710.10">
    <property type="entry name" value="Potassium Channel Kv1.1, Chain A"/>
    <property type="match status" value="1"/>
</dbReference>
<evidence type="ECO:0000313" key="3">
    <source>
        <dbReference type="EMBL" id="ORZ35383.1"/>
    </source>
</evidence>
<keyword evidence="4" id="KW-1185">Reference proteome</keyword>
<dbReference type="EMBL" id="MCFL01000022">
    <property type="protein sequence ID" value="ORZ35383.1"/>
    <property type="molecule type" value="Genomic_DNA"/>
</dbReference>
<dbReference type="Pfam" id="PF00651">
    <property type="entry name" value="BTB"/>
    <property type="match status" value="1"/>
</dbReference>
<dbReference type="PROSITE" id="PS50097">
    <property type="entry name" value="BTB"/>
    <property type="match status" value="1"/>
</dbReference>
<proteinExistence type="predicted"/>
<comment type="caution">
    <text evidence="3">The sequence shown here is derived from an EMBL/GenBank/DDBJ whole genome shotgun (WGS) entry which is preliminary data.</text>
</comment>
<sequence>MGTTKWPQCTLMTFQVELSHHSYRRRPSSTGTQDTCPTLGPTSKAVQDPKKGTVVTSTFAFPDNYSDARWAIKQLSVTVDCVYDLVLPVGQTSSQSRSGSRISPSFSSALNLVDCINDTGLSDCRLQFQDGSTIAACKLVLAHASPFFMTMFKEPQWTAAAASGSAPEPIPFDSWSIKAFIPCLIHMYTGWVPYHGDLPRPDAITEVIVKNDVDPGKYSLTEWLEVLQLAEMIELSDLVKGVKRAMVGLLEE</sequence>
<gene>
    <name evidence="3" type="ORF">BCR44DRAFT_1434102</name>
</gene>